<accession>A0A7V7PP00</accession>
<dbReference type="Proteomes" id="UP000432089">
    <property type="component" value="Unassembled WGS sequence"/>
</dbReference>
<dbReference type="InterPro" id="IPR021880">
    <property type="entry name" value="DUF3489"/>
</dbReference>
<organism evidence="2 3">
    <name type="scientific">Plantimonas leprariae</name>
    <dbReference type="NCBI Taxonomy" id="2615207"/>
    <lineage>
        <taxon>Bacteria</taxon>
        <taxon>Pseudomonadati</taxon>
        <taxon>Pseudomonadota</taxon>
        <taxon>Alphaproteobacteria</taxon>
        <taxon>Hyphomicrobiales</taxon>
        <taxon>Aurantimonadaceae</taxon>
        <taxon>Plantimonas</taxon>
    </lineage>
</organism>
<protein>
    <submittedName>
        <fullName evidence="2">DUF3489 domain-containing protein</fullName>
    </submittedName>
</protein>
<evidence type="ECO:0000313" key="3">
    <source>
        <dbReference type="Proteomes" id="UP000432089"/>
    </source>
</evidence>
<dbReference type="Pfam" id="PF11994">
    <property type="entry name" value="DUF3489"/>
    <property type="match status" value="1"/>
</dbReference>
<evidence type="ECO:0000313" key="2">
    <source>
        <dbReference type="EMBL" id="KAB0679512.1"/>
    </source>
</evidence>
<dbReference type="RefSeq" id="WP_150970036.1">
    <property type="nucleotide sequence ID" value="NZ_VZDO01000009.1"/>
</dbReference>
<keyword evidence="3" id="KW-1185">Reference proteome</keyword>
<gene>
    <name evidence="2" type="ORF">F6X38_11835</name>
</gene>
<sequence length="126" mass="12785">MNALACKIAAVPSQPLEPGVASNDAAASTTKVVAERGPSKSATVLKLLRRKRSASLPELQAATGRQAPSLRGFLSGTMRKRLQFALAAELGSDGVRRYRIEGGTAPADTASDGGDVSAPAAPGNVG</sequence>
<reference evidence="2 3" key="1">
    <citation type="submission" date="2019-09" db="EMBL/GenBank/DDBJ databases">
        <title>YIM 132180 draft genome.</title>
        <authorList>
            <person name="Zhang K."/>
        </authorList>
    </citation>
    <scope>NUCLEOTIDE SEQUENCE [LARGE SCALE GENOMIC DNA]</scope>
    <source>
        <strain evidence="2 3">YIM 132180</strain>
    </source>
</reference>
<comment type="caution">
    <text evidence="2">The sequence shown here is derived from an EMBL/GenBank/DDBJ whole genome shotgun (WGS) entry which is preliminary data.</text>
</comment>
<evidence type="ECO:0000256" key="1">
    <source>
        <dbReference type="SAM" id="MobiDB-lite"/>
    </source>
</evidence>
<name>A0A7V7PP00_9HYPH</name>
<feature type="region of interest" description="Disordered" evidence="1">
    <location>
        <begin position="101"/>
        <end position="126"/>
    </location>
</feature>
<proteinExistence type="predicted"/>
<dbReference type="EMBL" id="VZDO01000009">
    <property type="protein sequence ID" value="KAB0679512.1"/>
    <property type="molecule type" value="Genomic_DNA"/>
</dbReference>
<dbReference type="AlphaFoldDB" id="A0A7V7PP00"/>